<feature type="signal peptide" evidence="1">
    <location>
        <begin position="1"/>
        <end position="19"/>
    </location>
</feature>
<sequence>MTVKQVLLICVFAFSTASAGIFNFANMLNDYNKMHKPSAILREQIATTVAPTAAPTTEKLMNDEIKQLAMTVKLAKYWLRQLKTTLRNENIEKAGTEKVIEHEMMPENFDLPQKWLSVGLGR</sequence>
<protein>
    <submittedName>
        <fullName evidence="3">Uncharacterized protein</fullName>
    </submittedName>
</protein>
<evidence type="ECO:0000313" key="2">
    <source>
        <dbReference type="Proteomes" id="UP000887566"/>
    </source>
</evidence>
<feature type="chain" id="PRO_5037066146" evidence="1">
    <location>
        <begin position="20"/>
        <end position="122"/>
    </location>
</feature>
<keyword evidence="1" id="KW-0732">Signal</keyword>
<evidence type="ECO:0000256" key="1">
    <source>
        <dbReference type="SAM" id="SignalP"/>
    </source>
</evidence>
<proteinExistence type="predicted"/>
<keyword evidence="2" id="KW-1185">Reference proteome</keyword>
<dbReference type="Proteomes" id="UP000887566">
    <property type="component" value="Unplaced"/>
</dbReference>
<dbReference type="AlphaFoldDB" id="A0A914UY98"/>
<dbReference type="WBParaSite" id="PSAMB.scaffold1359size32548.g12650.t1">
    <property type="protein sequence ID" value="PSAMB.scaffold1359size32548.g12650.t1"/>
    <property type="gene ID" value="PSAMB.scaffold1359size32548.g12650"/>
</dbReference>
<name>A0A914UY98_9BILA</name>
<evidence type="ECO:0000313" key="3">
    <source>
        <dbReference type="WBParaSite" id="PSAMB.scaffold1359size32548.g12650.t1"/>
    </source>
</evidence>
<organism evidence="2 3">
    <name type="scientific">Plectus sambesii</name>
    <dbReference type="NCBI Taxonomy" id="2011161"/>
    <lineage>
        <taxon>Eukaryota</taxon>
        <taxon>Metazoa</taxon>
        <taxon>Ecdysozoa</taxon>
        <taxon>Nematoda</taxon>
        <taxon>Chromadorea</taxon>
        <taxon>Plectida</taxon>
        <taxon>Plectina</taxon>
        <taxon>Plectoidea</taxon>
        <taxon>Plectidae</taxon>
        <taxon>Plectus</taxon>
    </lineage>
</organism>
<reference evidence="3" key="1">
    <citation type="submission" date="2022-11" db="UniProtKB">
        <authorList>
            <consortium name="WormBaseParasite"/>
        </authorList>
    </citation>
    <scope>IDENTIFICATION</scope>
</reference>
<accession>A0A914UY98</accession>